<evidence type="ECO:0000313" key="1">
    <source>
        <dbReference type="EMBL" id="MPC27326.1"/>
    </source>
</evidence>
<name>A0A5B7E2F9_PORTR</name>
<evidence type="ECO:0000313" key="2">
    <source>
        <dbReference type="Proteomes" id="UP000324222"/>
    </source>
</evidence>
<dbReference type="AlphaFoldDB" id="A0A5B7E2F9"/>
<proteinExistence type="predicted"/>
<comment type="caution">
    <text evidence="1">The sequence shown here is derived from an EMBL/GenBank/DDBJ whole genome shotgun (WGS) entry which is preliminary data.</text>
</comment>
<organism evidence="1 2">
    <name type="scientific">Portunus trituberculatus</name>
    <name type="common">Swimming crab</name>
    <name type="synonym">Neptunus trituberculatus</name>
    <dbReference type="NCBI Taxonomy" id="210409"/>
    <lineage>
        <taxon>Eukaryota</taxon>
        <taxon>Metazoa</taxon>
        <taxon>Ecdysozoa</taxon>
        <taxon>Arthropoda</taxon>
        <taxon>Crustacea</taxon>
        <taxon>Multicrustacea</taxon>
        <taxon>Malacostraca</taxon>
        <taxon>Eumalacostraca</taxon>
        <taxon>Eucarida</taxon>
        <taxon>Decapoda</taxon>
        <taxon>Pleocyemata</taxon>
        <taxon>Brachyura</taxon>
        <taxon>Eubrachyura</taxon>
        <taxon>Portunoidea</taxon>
        <taxon>Portunidae</taxon>
        <taxon>Portuninae</taxon>
        <taxon>Portunus</taxon>
    </lineage>
</organism>
<reference evidence="1 2" key="1">
    <citation type="submission" date="2019-05" db="EMBL/GenBank/DDBJ databases">
        <title>Another draft genome of Portunus trituberculatus and its Hox gene families provides insights of decapod evolution.</title>
        <authorList>
            <person name="Jeong J.-H."/>
            <person name="Song I."/>
            <person name="Kim S."/>
            <person name="Choi T."/>
            <person name="Kim D."/>
            <person name="Ryu S."/>
            <person name="Kim W."/>
        </authorList>
    </citation>
    <scope>NUCLEOTIDE SEQUENCE [LARGE SCALE GENOMIC DNA]</scope>
    <source>
        <tissue evidence="1">Muscle</tissue>
    </source>
</reference>
<protein>
    <submittedName>
        <fullName evidence="1">Uncharacterized protein</fullName>
    </submittedName>
</protein>
<dbReference type="EMBL" id="VSRR010001727">
    <property type="protein sequence ID" value="MPC27326.1"/>
    <property type="molecule type" value="Genomic_DNA"/>
</dbReference>
<gene>
    <name evidence="1" type="ORF">E2C01_020494</name>
</gene>
<accession>A0A5B7E2F9</accession>
<sequence>MMEGINGCIPAVHWGRQGCEGVLRRVVLALSCPYLVVGCRGNTALRPSCSGSRILETFAGLMRCHFTDMIKISGSLDLPNPAITQSEPRHHHHHHHQDAALSLAASLPPSIPLHEVN</sequence>
<keyword evidence="2" id="KW-1185">Reference proteome</keyword>
<dbReference type="Proteomes" id="UP000324222">
    <property type="component" value="Unassembled WGS sequence"/>
</dbReference>